<organism evidence="1">
    <name type="scientific">marine sediment metagenome</name>
    <dbReference type="NCBI Taxonomy" id="412755"/>
    <lineage>
        <taxon>unclassified sequences</taxon>
        <taxon>metagenomes</taxon>
        <taxon>ecological metagenomes</taxon>
    </lineage>
</organism>
<name>X1TPL3_9ZZZZ</name>
<sequence>MGSRFFTISKEELGEKITELSPDIMADVTTALQIELNLE</sequence>
<dbReference type="AlphaFoldDB" id="X1TPL3"/>
<protein>
    <submittedName>
        <fullName evidence="1">Uncharacterized protein</fullName>
    </submittedName>
</protein>
<proteinExistence type="predicted"/>
<dbReference type="EMBL" id="BARW01027924">
    <property type="protein sequence ID" value="GAJ07283.1"/>
    <property type="molecule type" value="Genomic_DNA"/>
</dbReference>
<accession>X1TPL3</accession>
<comment type="caution">
    <text evidence="1">The sequence shown here is derived from an EMBL/GenBank/DDBJ whole genome shotgun (WGS) entry which is preliminary data.</text>
</comment>
<reference evidence="1" key="1">
    <citation type="journal article" date="2014" name="Front. Microbiol.">
        <title>High frequency of phylogenetically diverse reductive dehalogenase-homologous genes in deep subseafloor sedimentary metagenomes.</title>
        <authorList>
            <person name="Kawai M."/>
            <person name="Futagami T."/>
            <person name="Toyoda A."/>
            <person name="Takaki Y."/>
            <person name="Nishi S."/>
            <person name="Hori S."/>
            <person name="Arai W."/>
            <person name="Tsubouchi T."/>
            <person name="Morono Y."/>
            <person name="Uchiyama I."/>
            <person name="Ito T."/>
            <person name="Fujiyama A."/>
            <person name="Inagaki F."/>
            <person name="Takami H."/>
        </authorList>
    </citation>
    <scope>NUCLEOTIDE SEQUENCE</scope>
    <source>
        <strain evidence="1">Expedition CK06-06</strain>
    </source>
</reference>
<dbReference type="SUPFAM" id="SSF50118">
    <property type="entry name" value="Cell growth inhibitor/plasmid maintenance toxic component"/>
    <property type="match status" value="1"/>
</dbReference>
<evidence type="ECO:0000313" key="1">
    <source>
        <dbReference type="EMBL" id="GAJ07283.1"/>
    </source>
</evidence>
<dbReference type="InterPro" id="IPR011067">
    <property type="entry name" value="Plasmid_toxin/cell-grow_inhib"/>
</dbReference>
<gene>
    <name evidence="1" type="ORF">S12H4_45198</name>
</gene>
<dbReference type="Gene3D" id="2.30.30.110">
    <property type="match status" value="1"/>
</dbReference>